<reference evidence="1" key="2">
    <citation type="submission" date="2020-09" db="EMBL/GenBank/DDBJ databases">
        <authorList>
            <person name="Sun Q."/>
            <person name="Ohkuma M."/>
        </authorList>
    </citation>
    <scope>NUCLEOTIDE SEQUENCE</scope>
    <source>
        <strain evidence="1">JCM 12580</strain>
    </source>
</reference>
<evidence type="ECO:0000313" key="2">
    <source>
        <dbReference type="Proteomes" id="UP000658382"/>
    </source>
</evidence>
<evidence type="ECO:0000313" key="1">
    <source>
        <dbReference type="EMBL" id="GGJ96391.1"/>
    </source>
</evidence>
<dbReference type="Proteomes" id="UP000658382">
    <property type="component" value="Unassembled WGS sequence"/>
</dbReference>
<dbReference type="EMBL" id="BMNQ01000023">
    <property type="protein sequence ID" value="GGJ96391.1"/>
    <property type="molecule type" value="Genomic_DNA"/>
</dbReference>
<reference evidence="1" key="1">
    <citation type="journal article" date="2014" name="Int. J. Syst. Evol. Microbiol.">
        <title>Complete genome sequence of Corynebacterium casei LMG S-19264T (=DSM 44701T), isolated from a smear-ripened cheese.</title>
        <authorList>
            <consortium name="US DOE Joint Genome Institute (JGI-PGF)"/>
            <person name="Walter F."/>
            <person name="Albersmeier A."/>
            <person name="Kalinowski J."/>
            <person name="Ruckert C."/>
        </authorList>
    </citation>
    <scope>NUCLEOTIDE SEQUENCE</scope>
    <source>
        <strain evidence="1">JCM 12580</strain>
    </source>
</reference>
<sequence>MHKEVNHPLTLIQAIKRAYPDALKWDKDARLIDAKSVDGDKRITRMNGKSSYWDITFGIPGTNKAFLVNIRDGEINNRTDITDESVVPLSDAYFITDLSKLKFDSPELLKKAMSTTKLYPIDTRKRRYIFGISKATEKDSMLVKIIGWDKKEEKMKRLQFNANTGELYKNAEGD</sequence>
<comment type="caution">
    <text evidence="1">The sequence shown here is derived from an EMBL/GenBank/DDBJ whole genome shotgun (WGS) entry which is preliminary data.</text>
</comment>
<proteinExistence type="predicted"/>
<gene>
    <name evidence="1" type="ORF">GCM10007063_18520</name>
</gene>
<dbReference type="AlphaFoldDB" id="A0A917PXG4"/>
<accession>A0A917PXG4</accession>
<name>A0A917PXG4_9BACI</name>
<organism evidence="1 2">
    <name type="scientific">Lentibacillus kapialis</name>
    <dbReference type="NCBI Taxonomy" id="340214"/>
    <lineage>
        <taxon>Bacteria</taxon>
        <taxon>Bacillati</taxon>
        <taxon>Bacillota</taxon>
        <taxon>Bacilli</taxon>
        <taxon>Bacillales</taxon>
        <taxon>Bacillaceae</taxon>
        <taxon>Lentibacillus</taxon>
    </lineage>
</organism>
<keyword evidence="2" id="KW-1185">Reference proteome</keyword>
<protein>
    <submittedName>
        <fullName evidence="1">Uncharacterized protein</fullName>
    </submittedName>
</protein>